<organism evidence="1 2">
    <name type="scientific">Sulfurimicrobium lacus</name>
    <dbReference type="NCBI Taxonomy" id="2715678"/>
    <lineage>
        <taxon>Bacteria</taxon>
        <taxon>Pseudomonadati</taxon>
        <taxon>Pseudomonadota</taxon>
        <taxon>Betaproteobacteria</taxon>
        <taxon>Nitrosomonadales</taxon>
        <taxon>Sulfuricellaceae</taxon>
        <taxon>Sulfurimicrobium</taxon>
    </lineage>
</organism>
<dbReference type="AlphaFoldDB" id="A0A6F8V9T9"/>
<accession>A0A6F8V9T9</accession>
<proteinExistence type="predicted"/>
<evidence type="ECO:0000313" key="2">
    <source>
        <dbReference type="Proteomes" id="UP000502260"/>
    </source>
</evidence>
<dbReference type="KEGG" id="slac:SKTS_09760"/>
<dbReference type="Proteomes" id="UP000502260">
    <property type="component" value="Chromosome"/>
</dbReference>
<evidence type="ECO:0000313" key="1">
    <source>
        <dbReference type="EMBL" id="BCB26090.1"/>
    </source>
</evidence>
<reference evidence="2" key="1">
    <citation type="submission" date="2020-03" db="EMBL/GenBank/DDBJ databases">
        <title>Complete genome sequence of sulfur-oxidizing bacterium skT11.</title>
        <authorList>
            <person name="Kanda M."/>
            <person name="Kojima H."/>
            <person name="Fukui M."/>
        </authorList>
    </citation>
    <scope>NUCLEOTIDE SEQUENCE [LARGE SCALE GENOMIC DNA]</scope>
    <source>
        <strain evidence="2">skT11</strain>
    </source>
</reference>
<keyword evidence="2" id="KW-1185">Reference proteome</keyword>
<name>A0A6F8V9T9_9PROT</name>
<sequence length="74" mass="7755">MAIAVLDEVAVTIPEAFATVTFALPFTGIWSDVGDTESDETTFTLTLARLFSPLLMVTVAVPGDTPVILATPDA</sequence>
<dbReference type="EMBL" id="AP022853">
    <property type="protein sequence ID" value="BCB26090.1"/>
    <property type="molecule type" value="Genomic_DNA"/>
</dbReference>
<gene>
    <name evidence="1" type="ORF">SKTS_09760</name>
</gene>
<protein>
    <submittedName>
        <fullName evidence="1">Uncharacterized protein</fullName>
    </submittedName>
</protein>